<protein>
    <submittedName>
        <fullName evidence="1">Uncharacterized protein</fullName>
    </submittedName>
</protein>
<dbReference type="KEGG" id="dsl:Dacsa_3096"/>
<dbReference type="AlphaFoldDB" id="K9YXG5"/>
<accession>K9YXG5</accession>
<proteinExistence type="predicted"/>
<dbReference type="Proteomes" id="UP000010482">
    <property type="component" value="Chromosome"/>
</dbReference>
<sequence length="76" mass="8455">MGSNQAPVYILEFFGTPATSQETNRTCSLIPDGLPVQKMIGQTVKLPPQSNFHYTTTVLIHQPIKSNLRQVIPRTC</sequence>
<organism evidence="1 2">
    <name type="scientific">Dactylococcopsis salina (strain PCC 8305)</name>
    <name type="common">Myxobactron salinum</name>
    <dbReference type="NCBI Taxonomy" id="13035"/>
    <lineage>
        <taxon>Bacteria</taxon>
        <taxon>Bacillati</taxon>
        <taxon>Cyanobacteriota</taxon>
        <taxon>Cyanophyceae</taxon>
        <taxon>Nodosilineales</taxon>
        <taxon>Cymatolegaceae</taxon>
        <taxon>Dactylococcopsis</taxon>
    </lineage>
</organism>
<evidence type="ECO:0000313" key="2">
    <source>
        <dbReference type="Proteomes" id="UP000010482"/>
    </source>
</evidence>
<dbReference type="EMBL" id="CP003944">
    <property type="protein sequence ID" value="AFZ51626.1"/>
    <property type="molecule type" value="Genomic_DNA"/>
</dbReference>
<gene>
    <name evidence="1" type="ORF">Dacsa_3096</name>
</gene>
<name>K9YXG5_DACS8</name>
<keyword evidence="2" id="KW-1185">Reference proteome</keyword>
<dbReference type="HOGENOM" id="CLU_2648454_0_0_3"/>
<reference evidence="1" key="1">
    <citation type="submission" date="2012-04" db="EMBL/GenBank/DDBJ databases">
        <title>Finished genome of Dactylococcopsis salina PCC 8305.</title>
        <authorList>
            <consortium name="US DOE Joint Genome Institute"/>
            <person name="Gugger M."/>
            <person name="Coursin T."/>
            <person name="Rippka R."/>
            <person name="Tandeau De Marsac N."/>
            <person name="Huntemann M."/>
            <person name="Wei C.-L."/>
            <person name="Han J."/>
            <person name="Detter J.C."/>
            <person name="Han C."/>
            <person name="Tapia R."/>
            <person name="Daligault H."/>
            <person name="Chen A."/>
            <person name="Krypides N."/>
            <person name="Mavromatis K."/>
            <person name="Markowitz V."/>
            <person name="Szeto E."/>
            <person name="Ivanova N."/>
            <person name="Ovchinnikova G."/>
            <person name="Pagani I."/>
            <person name="Pati A."/>
            <person name="Goodwin L."/>
            <person name="Peters L."/>
            <person name="Pitluck S."/>
            <person name="Woyke T."/>
            <person name="Kerfeld C."/>
        </authorList>
    </citation>
    <scope>NUCLEOTIDE SEQUENCE [LARGE SCALE GENOMIC DNA]</scope>
    <source>
        <strain evidence="1">PCC 8305</strain>
    </source>
</reference>
<evidence type="ECO:0000313" key="1">
    <source>
        <dbReference type="EMBL" id="AFZ51626.1"/>
    </source>
</evidence>